<comment type="subcellular location">
    <subcellularLocation>
        <location evidence="1">Nucleus</location>
    </subcellularLocation>
</comment>
<proteinExistence type="inferred from homology"/>
<dbReference type="Pfam" id="PF13880">
    <property type="entry name" value="Acetyltransf_13"/>
    <property type="match status" value="1"/>
</dbReference>
<evidence type="ECO:0000313" key="13">
    <source>
        <dbReference type="Proteomes" id="UP000187406"/>
    </source>
</evidence>
<dbReference type="InParanoid" id="A0A1Q3CD15"/>
<comment type="caution">
    <text evidence="12">The sequence shown here is derived from an EMBL/GenBank/DDBJ whole genome shotgun (WGS) entry which is preliminary data.</text>
</comment>
<organism evidence="12 13">
    <name type="scientific">Cephalotus follicularis</name>
    <name type="common">Albany pitcher plant</name>
    <dbReference type="NCBI Taxonomy" id="3775"/>
    <lineage>
        <taxon>Eukaryota</taxon>
        <taxon>Viridiplantae</taxon>
        <taxon>Streptophyta</taxon>
        <taxon>Embryophyta</taxon>
        <taxon>Tracheophyta</taxon>
        <taxon>Spermatophyta</taxon>
        <taxon>Magnoliopsida</taxon>
        <taxon>eudicotyledons</taxon>
        <taxon>Gunneridae</taxon>
        <taxon>Pentapetalae</taxon>
        <taxon>rosids</taxon>
        <taxon>fabids</taxon>
        <taxon>Oxalidales</taxon>
        <taxon>Cephalotaceae</taxon>
        <taxon>Cephalotus</taxon>
    </lineage>
</organism>
<dbReference type="InterPro" id="IPR028009">
    <property type="entry name" value="ESCO_Acetyltransf_dom"/>
</dbReference>
<keyword evidence="6" id="KW-0862">Zinc</keyword>
<evidence type="ECO:0000313" key="12">
    <source>
        <dbReference type="EMBL" id="GAV77973.1"/>
    </source>
</evidence>
<protein>
    <submittedName>
        <fullName evidence="12">Zf-C2H2_3 domain-containing protein/Acetyltransf_13 domain-containing protein</fullName>
    </submittedName>
</protein>
<dbReference type="GO" id="GO:0061733">
    <property type="term" value="F:protein-lysine-acetyltransferase activity"/>
    <property type="evidence" value="ECO:0007669"/>
    <property type="project" value="TreeGrafter"/>
</dbReference>
<keyword evidence="9" id="KW-0012">Acyltransferase</keyword>
<dbReference type="AlphaFoldDB" id="A0A1Q3CD15"/>
<keyword evidence="3" id="KW-0808">Transferase</keyword>
<sequence>MLLELRWRVGTHMQSNIRSFFKPSSSSSPKPKDPPPILDELDIWEKSEHNIINTYERRPPKSNGIETNKVPVIDYTKKSDSDKLFSKLDLTISGIVLNNKRSYAQFHLELGQSDFHLHTCSTCGVKYAPGDEGDEKAHRTFHKDYTHGIQFKGWRKERIVYMHTIERERIVLVLDSDPLAQKNKVQEVVKMMEFELGEGWIYHKLCKVYMFISSQRIAGCVVAEPIKHAFKVLSHVECGKTDDATRKEKRPKSTTLQFGEVVLQREVMKRRPCVSYPELLDKNHNRAIICEDQAVYAVCGIRAIWVVPSKRRRSIAKQLLDAVRRSFCMVSVLERSQLAFSQPTSAGKALASTYTGTGSFLVYKSDIAD</sequence>
<keyword evidence="13" id="KW-1185">Reference proteome</keyword>
<dbReference type="EMBL" id="BDDD01001723">
    <property type="protein sequence ID" value="GAV77973.1"/>
    <property type="molecule type" value="Genomic_DNA"/>
</dbReference>
<evidence type="ECO:0000259" key="11">
    <source>
        <dbReference type="Pfam" id="PF13880"/>
    </source>
</evidence>
<dbReference type="GO" id="GO:0008270">
    <property type="term" value="F:zinc ion binding"/>
    <property type="evidence" value="ECO:0007669"/>
    <property type="project" value="UniProtKB-KW"/>
</dbReference>
<dbReference type="OrthoDB" id="428854at2759"/>
<evidence type="ECO:0000256" key="5">
    <source>
        <dbReference type="ARBA" id="ARBA00022771"/>
    </source>
</evidence>
<dbReference type="PANTHER" id="PTHR45884">
    <property type="entry name" value="N-ACETYLTRANSFERASE ECO"/>
    <property type="match status" value="1"/>
</dbReference>
<evidence type="ECO:0000256" key="8">
    <source>
        <dbReference type="ARBA" id="ARBA00023306"/>
    </source>
</evidence>
<evidence type="ECO:0000256" key="9">
    <source>
        <dbReference type="ARBA" id="ARBA00023315"/>
    </source>
</evidence>
<dbReference type="GO" id="GO:0007064">
    <property type="term" value="P:mitotic sister chromatid cohesion"/>
    <property type="evidence" value="ECO:0007669"/>
    <property type="project" value="TreeGrafter"/>
</dbReference>
<dbReference type="Proteomes" id="UP000187406">
    <property type="component" value="Unassembled WGS sequence"/>
</dbReference>
<dbReference type="InterPro" id="IPR028005">
    <property type="entry name" value="AcTrfase_ESCO_Znf_dom"/>
</dbReference>
<keyword evidence="7" id="KW-0539">Nucleus</keyword>
<evidence type="ECO:0000256" key="1">
    <source>
        <dbReference type="ARBA" id="ARBA00004123"/>
    </source>
</evidence>
<evidence type="ECO:0000256" key="7">
    <source>
        <dbReference type="ARBA" id="ARBA00023242"/>
    </source>
</evidence>
<gene>
    <name evidence="12" type="ORF">CFOL_v3_21441</name>
</gene>
<feature type="domain" description="N-acetyltransferase ESCO zinc-finger" evidence="10">
    <location>
        <begin position="105"/>
        <end position="143"/>
    </location>
</feature>
<keyword evidence="8" id="KW-0131">Cell cycle</keyword>
<keyword evidence="5" id="KW-0863">Zinc-finger</keyword>
<evidence type="ECO:0000256" key="3">
    <source>
        <dbReference type="ARBA" id="ARBA00022679"/>
    </source>
</evidence>
<dbReference type="STRING" id="3775.A0A1Q3CD15"/>
<evidence type="ECO:0000259" key="10">
    <source>
        <dbReference type="Pfam" id="PF13878"/>
    </source>
</evidence>
<dbReference type="GO" id="GO:0005634">
    <property type="term" value="C:nucleus"/>
    <property type="evidence" value="ECO:0007669"/>
    <property type="project" value="UniProtKB-SubCell"/>
</dbReference>
<evidence type="ECO:0000256" key="4">
    <source>
        <dbReference type="ARBA" id="ARBA00022723"/>
    </source>
</evidence>
<dbReference type="Pfam" id="PF13878">
    <property type="entry name" value="zf-C2H2_3"/>
    <property type="match status" value="1"/>
</dbReference>
<evidence type="ECO:0000256" key="2">
    <source>
        <dbReference type="ARBA" id="ARBA00005816"/>
    </source>
</evidence>
<comment type="similarity">
    <text evidence="2">Belongs to the acetyltransferase family. ECO subfamily.</text>
</comment>
<reference evidence="13" key="1">
    <citation type="submission" date="2016-04" db="EMBL/GenBank/DDBJ databases">
        <title>Cephalotus genome sequencing.</title>
        <authorList>
            <person name="Fukushima K."/>
            <person name="Hasebe M."/>
            <person name="Fang X."/>
        </authorList>
    </citation>
    <scope>NUCLEOTIDE SEQUENCE [LARGE SCALE GENOMIC DNA]</scope>
    <source>
        <strain evidence="13">cv. St1</strain>
    </source>
</reference>
<evidence type="ECO:0000256" key="6">
    <source>
        <dbReference type="ARBA" id="ARBA00022833"/>
    </source>
</evidence>
<keyword evidence="4" id="KW-0479">Metal-binding</keyword>
<name>A0A1Q3CD15_CEPFO</name>
<dbReference type="PANTHER" id="PTHR45884:SF2">
    <property type="entry name" value="N-ACETYLTRANSFERASE ECO"/>
    <property type="match status" value="1"/>
</dbReference>
<feature type="domain" description="N-acetyltransferase ESCO acetyl-transferase" evidence="11">
    <location>
        <begin position="297"/>
        <end position="363"/>
    </location>
</feature>
<accession>A0A1Q3CD15</accession>
<dbReference type="GO" id="GO:0000785">
    <property type="term" value="C:chromatin"/>
    <property type="evidence" value="ECO:0007669"/>
    <property type="project" value="TreeGrafter"/>
</dbReference>